<dbReference type="InterPro" id="IPR035418">
    <property type="entry name" value="AraC-bd_2"/>
</dbReference>
<gene>
    <name evidence="5" type="ORF">SAMN04488085_109114</name>
</gene>
<dbReference type="Proteomes" id="UP000199152">
    <property type="component" value="Unassembled WGS sequence"/>
</dbReference>
<keyword evidence="3" id="KW-0804">Transcription</keyword>
<evidence type="ECO:0000256" key="1">
    <source>
        <dbReference type="ARBA" id="ARBA00023015"/>
    </source>
</evidence>
<dbReference type="EMBL" id="FOSW01000009">
    <property type="protein sequence ID" value="SFL31886.1"/>
    <property type="molecule type" value="Genomic_DNA"/>
</dbReference>
<sequence length="325" mass="35453">MSSPAPTMTRTGEVATTDPGVAHDWLQAVYSDYQPEETNSRRDFRFRGRHTQLGRSGVSRLQYSMSADNNVEPSDVLLVLQPSEGVMRVSVGRDEVVVSPGTSVLFPPHQAVSALWGDTDVGCVCLQTTDVERVALETTDIEDTPVRFTGVRPMSPERGRQWSDVVRYLVGAVLRDPDVTATPLVVGQLTQLLAAAALDTFPSTTLAAHRRIPPDHAAPAVVRRAIDFIEANADRETTLSEIASASGIGPRGLQAAFQRHQDTTPTAYARRVRMERAHRDLQAADAAGRETVPAIAARWGFADTGRFATAYQQTYDRTPGETLRS</sequence>
<reference evidence="5 6" key="1">
    <citation type="submission" date="2016-10" db="EMBL/GenBank/DDBJ databases">
        <authorList>
            <person name="de Groot N.N."/>
        </authorList>
    </citation>
    <scope>NUCLEOTIDE SEQUENCE [LARGE SCALE GENOMIC DNA]</scope>
    <source>
        <strain evidence="5 6">DSM 45317</strain>
    </source>
</reference>
<evidence type="ECO:0000313" key="6">
    <source>
        <dbReference type="Proteomes" id="UP000199152"/>
    </source>
</evidence>
<accession>A0A1I4GS00</accession>
<dbReference type="Pfam" id="PF12833">
    <property type="entry name" value="HTH_18"/>
    <property type="match status" value="1"/>
</dbReference>
<organism evidence="5 6">
    <name type="scientific">Geodermatophilus ruber</name>
    <dbReference type="NCBI Taxonomy" id="504800"/>
    <lineage>
        <taxon>Bacteria</taxon>
        <taxon>Bacillati</taxon>
        <taxon>Actinomycetota</taxon>
        <taxon>Actinomycetes</taxon>
        <taxon>Geodermatophilales</taxon>
        <taxon>Geodermatophilaceae</taxon>
        <taxon>Geodermatophilus</taxon>
    </lineage>
</organism>
<evidence type="ECO:0000313" key="5">
    <source>
        <dbReference type="EMBL" id="SFL31886.1"/>
    </source>
</evidence>
<name>A0A1I4GS00_9ACTN</name>
<keyword evidence="2 5" id="KW-0238">DNA-binding</keyword>
<dbReference type="PROSITE" id="PS01124">
    <property type="entry name" value="HTH_ARAC_FAMILY_2"/>
    <property type="match status" value="1"/>
</dbReference>
<keyword evidence="6" id="KW-1185">Reference proteome</keyword>
<evidence type="ECO:0000256" key="2">
    <source>
        <dbReference type="ARBA" id="ARBA00023125"/>
    </source>
</evidence>
<dbReference type="InterPro" id="IPR050204">
    <property type="entry name" value="AraC_XylS_family_regulators"/>
</dbReference>
<dbReference type="AlphaFoldDB" id="A0A1I4GS00"/>
<dbReference type="InParanoid" id="A0A1I4GS00"/>
<dbReference type="Pfam" id="PF14525">
    <property type="entry name" value="AraC_binding_2"/>
    <property type="match status" value="1"/>
</dbReference>
<dbReference type="Gene3D" id="1.10.10.60">
    <property type="entry name" value="Homeodomain-like"/>
    <property type="match status" value="1"/>
</dbReference>
<dbReference type="SMART" id="SM00342">
    <property type="entry name" value="HTH_ARAC"/>
    <property type="match status" value="1"/>
</dbReference>
<keyword evidence="1" id="KW-0805">Transcription regulation</keyword>
<dbReference type="GO" id="GO:0043565">
    <property type="term" value="F:sequence-specific DNA binding"/>
    <property type="evidence" value="ECO:0007669"/>
    <property type="project" value="InterPro"/>
</dbReference>
<dbReference type="PANTHER" id="PTHR46796">
    <property type="entry name" value="HTH-TYPE TRANSCRIPTIONAL ACTIVATOR RHAS-RELATED"/>
    <property type="match status" value="1"/>
</dbReference>
<dbReference type="SUPFAM" id="SSF46689">
    <property type="entry name" value="Homeodomain-like"/>
    <property type="match status" value="2"/>
</dbReference>
<dbReference type="InterPro" id="IPR018060">
    <property type="entry name" value="HTH_AraC"/>
</dbReference>
<dbReference type="PANTHER" id="PTHR46796:SF12">
    <property type="entry name" value="HTH-TYPE DNA-BINDING TRANSCRIPTIONAL ACTIVATOR EUTR"/>
    <property type="match status" value="1"/>
</dbReference>
<proteinExistence type="predicted"/>
<evidence type="ECO:0000259" key="4">
    <source>
        <dbReference type="PROSITE" id="PS01124"/>
    </source>
</evidence>
<dbReference type="InterPro" id="IPR009057">
    <property type="entry name" value="Homeodomain-like_sf"/>
</dbReference>
<dbReference type="GO" id="GO:0003700">
    <property type="term" value="F:DNA-binding transcription factor activity"/>
    <property type="evidence" value="ECO:0007669"/>
    <property type="project" value="InterPro"/>
</dbReference>
<dbReference type="STRING" id="504800.SAMN04488085_109114"/>
<protein>
    <submittedName>
        <fullName evidence="5">AraC-type DNA-binding protein</fullName>
    </submittedName>
</protein>
<feature type="domain" description="HTH araC/xylS-type" evidence="4">
    <location>
        <begin position="223"/>
        <end position="325"/>
    </location>
</feature>
<evidence type="ECO:0000256" key="3">
    <source>
        <dbReference type="ARBA" id="ARBA00023163"/>
    </source>
</evidence>